<dbReference type="Proteomes" id="UP000094580">
    <property type="component" value="Unassembled WGS sequence"/>
</dbReference>
<sequence>MPVTERFFKQEDQYAVIHLPIRPNGFGVLYVGGNTHYVDNAHSCLLQHFDKRKLLSTLTDEGYTVFTSNLYGKNWGSDDAVDLAESLYHSVMRKEILNPSIHIIGEGTGALVVCKLLGHLKGKVRSISLLNPSLNLKNELDLERENKLFYKRTVHEILKAYKAPDIYMVIDRECFFYETISPIKIYTTTRNHYKWKSDIRLLEEERHKNNLPISILISLEEKKFDCGRNLIRFLKKYQDVL</sequence>
<reference evidence="1 2" key="1">
    <citation type="submission" date="2016-07" db="EMBL/GenBank/DDBJ databases">
        <authorList>
            <person name="Townsley L."/>
            <person name="Shank E.A."/>
        </authorList>
    </citation>
    <scope>NUCLEOTIDE SEQUENCE [LARGE SCALE GENOMIC DNA]</scope>
    <source>
        <strain evidence="1 2">CH01</strain>
    </source>
</reference>
<dbReference type="Gene3D" id="3.40.50.1820">
    <property type="entry name" value="alpha/beta hydrolase"/>
    <property type="match status" value="1"/>
</dbReference>
<evidence type="ECO:0000313" key="1">
    <source>
        <dbReference type="EMBL" id="ODG92775.1"/>
    </source>
</evidence>
<name>A0ABX2ZSU6_9BACI</name>
<organism evidence="1 2">
    <name type="scientific">Gottfriedia luciferensis</name>
    <dbReference type="NCBI Taxonomy" id="178774"/>
    <lineage>
        <taxon>Bacteria</taxon>
        <taxon>Bacillati</taxon>
        <taxon>Bacillota</taxon>
        <taxon>Bacilli</taxon>
        <taxon>Bacillales</taxon>
        <taxon>Bacillaceae</taxon>
        <taxon>Gottfriedia</taxon>
    </lineage>
</organism>
<accession>A0ABX2ZSU6</accession>
<dbReference type="RefSeq" id="WP_069032974.1">
    <property type="nucleotide sequence ID" value="NZ_MDKC01000005.1"/>
</dbReference>
<proteinExistence type="predicted"/>
<protein>
    <recommendedName>
        <fullName evidence="3">Alpha/beta hydrolase</fullName>
    </recommendedName>
</protein>
<dbReference type="SUPFAM" id="SSF53474">
    <property type="entry name" value="alpha/beta-Hydrolases"/>
    <property type="match status" value="1"/>
</dbReference>
<gene>
    <name evidence="1" type="ORF">BED47_17805</name>
</gene>
<keyword evidence="2" id="KW-1185">Reference proteome</keyword>
<dbReference type="EMBL" id="MDKC01000005">
    <property type="protein sequence ID" value="ODG92775.1"/>
    <property type="molecule type" value="Genomic_DNA"/>
</dbReference>
<dbReference type="InterPro" id="IPR029058">
    <property type="entry name" value="AB_hydrolase_fold"/>
</dbReference>
<evidence type="ECO:0008006" key="3">
    <source>
        <dbReference type="Google" id="ProtNLM"/>
    </source>
</evidence>
<comment type="caution">
    <text evidence="1">The sequence shown here is derived from an EMBL/GenBank/DDBJ whole genome shotgun (WGS) entry which is preliminary data.</text>
</comment>
<evidence type="ECO:0000313" key="2">
    <source>
        <dbReference type="Proteomes" id="UP000094580"/>
    </source>
</evidence>